<evidence type="ECO:0000313" key="1">
    <source>
        <dbReference type="EMBL" id="CAG8722265.1"/>
    </source>
</evidence>
<evidence type="ECO:0000313" key="2">
    <source>
        <dbReference type="Proteomes" id="UP000789920"/>
    </source>
</evidence>
<dbReference type="EMBL" id="CAJVQC010023443">
    <property type="protein sequence ID" value="CAG8722265.1"/>
    <property type="molecule type" value="Genomic_DNA"/>
</dbReference>
<proteinExistence type="predicted"/>
<name>A0ACA9PYT8_9GLOM</name>
<dbReference type="Proteomes" id="UP000789920">
    <property type="component" value="Unassembled WGS sequence"/>
</dbReference>
<feature type="non-terminal residue" evidence="1">
    <location>
        <position position="1"/>
    </location>
</feature>
<protein>
    <submittedName>
        <fullName evidence="1">13647_t:CDS:1</fullName>
    </submittedName>
</protein>
<reference evidence="1" key="1">
    <citation type="submission" date="2021-06" db="EMBL/GenBank/DDBJ databases">
        <authorList>
            <person name="Kallberg Y."/>
            <person name="Tangrot J."/>
            <person name="Rosling A."/>
        </authorList>
    </citation>
    <scope>NUCLEOTIDE SEQUENCE</scope>
    <source>
        <strain evidence="1">MA461A</strain>
    </source>
</reference>
<accession>A0ACA9PYT8</accession>
<organism evidence="1 2">
    <name type="scientific">Racocetra persica</name>
    <dbReference type="NCBI Taxonomy" id="160502"/>
    <lineage>
        <taxon>Eukaryota</taxon>
        <taxon>Fungi</taxon>
        <taxon>Fungi incertae sedis</taxon>
        <taxon>Mucoromycota</taxon>
        <taxon>Glomeromycotina</taxon>
        <taxon>Glomeromycetes</taxon>
        <taxon>Diversisporales</taxon>
        <taxon>Gigasporaceae</taxon>
        <taxon>Racocetra</taxon>
    </lineage>
</organism>
<keyword evidence="2" id="KW-1185">Reference proteome</keyword>
<sequence>LQIAYGEIVQNEVSNNSNQQQNSLMNYDLEACNKNSQLGKRVRIQKVAVFLVKLALSGIVVQKFIV</sequence>
<comment type="caution">
    <text evidence="1">The sequence shown here is derived from an EMBL/GenBank/DDBJ whole genome shotgun (WGS) entry which is preliminary data.</text>
</comment>
<gene>
    <name evidence="1" type="ORF">RPERSI_LOCUS11396</name>
</gene>